<evidence type="ECO:0000313" key="2">
    <source>
        <dbReference type="EMBL" id="MBU3838793.1"/>
    </source>
</evidence>
<feature type="transmembrane region" description="Helical" evidence="1">
    <location>
        <begin position="145"/>
        <end position="164"/>
    </location>
</feature>
<keyword evidence="1" id="KW-0472">Membrane</keyword>
<sequence>MVFSWIIFIGIAIVSFIVQSSLKSKFDKYSKVPLYNGMTGREVAEKMLRDNGIYDVRVISTPGMLTDHFNPTNKTVNLSEGVYSSCSVAAAAVAAHECGHAVQHARAYAPLQMRSALVPVVQFSSSIMSWILLAGILLINSFPQLLLIGICLFAMTTLFSFITLPVEIDASRRALVWLNSAGITNASNHGMAKDALKSAAYTYVVAALGSLATLVYYIMIFMGRREE</sequence>
<evidence type="ECO:0000256" key="1">
    <source>
        <dbReference type="SAM" id="Phobius"/>
    </source>
</evidence>
<reference evidence="2" key="1">
    <citation type="journal article" date="2021" name="PeerJ">
        <title>Extensive microbial diversity within the chicken gut microbiome revealed by metagenomics and culture.</title>
        <authorList>
            <person name="Gilroy R."/>
            <person name="Ravi A."/>
            <person name="Getino M."/>
            <person name="Pursley I."/>
            <person name="Horton D.L."/>
            <person name="Alikhan N.F."/>
            <person name="Baker D."/>
            <person name="Gharbi K."/>
            <person name="Hall N."/>
            <person name="Watson M."/>
            <person name="Adriaenssens E.M."/>
            <person name="Foster-Nyarko E."/>
            <person name="Jarju S."/>
            <person name="Secka A."/>
            <person name="Antonio M."/>
            <person name="Oren A."/>
            <person name="Chaudhuri R.R."/>
            <person name="La Ragione R."/>
            <person name="Hildebrand F."/>
            <person name="Pallen M.J."/>
        </authorList>
    </citation>
    <scope>NUCLEOTIDE SEQUENCE</scope>
    <source>
        <strain evidence="2">G4-2901</strain>
    </source>
</reference>
<name>A0A948TCS6_9BACT</name>
<dbReference type="AlphaFoldDB" id="A0A948TCS6"/>
<gene>
    <name evidence="2" type="ORF">H9777_10900</name>
</gene>
<dbReference type="Proteomes" id="UP000783796">
    <property type="component" value="Unassembled WGS sequence"/>
</dbReference>
<dbReference type="EMBL" id="JAHLFW010000089">
    <property type="protein sequence ID" value="MBU3838793.1"/>
    <property type="molecule type" value="Genomic_DNA"/>
</dbReference>
<keyword evidence="1" id="KW-1133">Transmembrane helix</keyword>
<feature type="transmembrane region" description="Helical" evidence="1">
    <location>
        <begin position="6"/>
        <end position="22"/>
    </location>
</feature>
<keyword evidence="1" id="KW-0812">Transmembrane</keyword>
<dbReference type="InterPro" id="IPR007395">
    <property type="entry name" value="Zn_peptidase_2"/>
</dbReference>
<organism evidence="2 3">
    <name type="scientific">Candidatus Phocaeicola faecigallinarum</name>
    <dbReference type="NCBI Taxonomy" id="2838732"/>
    <lineage>
        <taxon>Bacteria</taxon>
        <taxon>Pseudomonadati</taxon>
        <taxon>Bacteroidota</taxon>
        <taxon>Bacteroidia</taxon>
        <taxon>Bacteroidales</taxon>
        <taxon>Bacteroidaceae</taxon>
        <taxon>Phocaeicola</taxon>
    </lineage>
</organism>
<proteinExistence type="predicted"/>
<dbReference type="Pfam" id="PF04298">
    <property type="entry name" value="Zn_peptidase_2"/>
    <property type="match status" value="1"/>
</dbReference>
<dbReference type="PANTHER" id="PTHR36434">
    <property type="entry name" value="MEMBRANE PROTEASE YUGP-RELATED"/>
    <property type="match status" value="1"/>
</dbReference>
<feature type="transmembrane region" description="Helical" evidence="1">
    <location>
        <begin position="200"/>
        <end position="222"/>
    </location>
</feature>
<protein>
    <submittedName>
        <fullName evidence="2">Zinc metallopeptidase</fullName>
    </submittedName>
</protein>
<evidence type="ECO:0000313" key="3">
    <source>
        <dbReference type="Proteomes" id="UP000783796"/>
    </source>
</evidence>
<feature type="transmembrane region" description="Helical" evidence="1">
    <location>
        <begin position="116"/>
        <end position="139"/>
    </location>
</feature>
<comment type="caution">
    <text evidence="2">The sequence shown here is derived from an EMBL/GenBank/DDBJ whole genome shotgun (WGS) entry which is preliminary data.</text>
</comment>
<accession>A0A948TCS6</accession>
<dbReference type="PANTHER" id="PTHR36434:SF1">
    <property type="entry name" value="MEMBRANE PROTEASE YUGP-RELATED"/>
    <property type="match status" value="1"/>
</dbReference>
<reference evidence="2" key="2">
    <citation type="submission" date="2021-04" db="EMBL/GenBank/DDBJ databases">
        <authorList>
            <person name="Gilroy R."/>
        </authorList>
    </citation>
    <scope>NUCLEOTIDE SEQUENCE</scope>
    <source>
        <strain evidence="2">G4-2901</strain>
    </source>
</reference>